<name>A0A8I3A6Q2_9AGAM</name>
<feature type="region of interest" description="Disordered" evidence="1">
    <location>
        <begin position="47"/>
        <end position="69"/>
    </location>
</feature>
<evidence type="ECO:0000313" key="2">
    <source>
        <dbReference type="EMBL" id="KAG6373516.1"/>
    </source>
</evidence>
<evidence type="ECO:0000313" key="3">
    <source>
        <dbReference type="Proteomes" id="UP000683000"/>
    </source>
</evidence>
<dbReference type="Proteomes" id="UP000683000">
    <property type="component" value="Unassembled WGS sequence"/>
</dbReference>
<feature type="compositionally biased region" description="Low complexity" evidence="1">
    <location>
        <begin position="53"/>
        <end position="63"/>
    </location>
</feature>
<dbReference type="OrthoDB" id="2688776at2759"/>
<evidence type="ECO:0000256" key="1">
    <source>
        <dbReference type="SAM" id="MobiDB-lite"/>
    </source>
</evidence>
<keyword evidence="3" id="KW-1185">Reference proteome</keyword>
<sequence length="176" mass="20007">MGCPKLFNTPEEKREAVRANKCAYYTRNKIHISAKLKASHTGIKTLLTKRPDSQSSSISNHPSSSDRTDDRLQQHLGMLLQAFLERQYMDLVKTGNLMPIQAAISSLEQIVQELLDDLQQVLEDHRAGEDWKIASWQVQHANSVLNALQDLFCHASIDLWGLQEVYGRGEFLFQSL</sequence>
<gene>
    <name evidence="2" type="ORF">JVT61DRAFT_6154</name>
</gene>
<accession>A0A8I3A6Q2</accession>
<dbReference type="EMBL" id="JAGFBS010000021">
    <property type="protein sequence ID" value="KAG6373516.1"/>
    <property type="molecule type" value="Genomic_DNA"/>
</dbReference>
<organism evidence="2 3">
    <name type="scientific">Boletus reticuloceps</name>
    <dbReference type="NCBI Taxonomy" id="495285"/>
    <lineage>
        <taxon>Eukaryota</taxon>
        <taxon>Fungi</taxon>
        <taxon>Dikarya</taxon>
        <taxon>Basidiomycota</taxon>
        <taxon>Agaricomycotina</taxon>
        <taxon>Agaricomycetes</taxon>
        <taxon>Agaricomycetidae</taxon>
        <taxon>Boletales</taxon>
        <taxon>Boletineae</taxon>
        <taxon>Boletaceae</taxon>
        <taxon>Boletoideae</taxon>
        <taxon>Boletus</taxon>
    </lineage>
</organism>
<proteinExistence type="predicted"/>
<comment type="caution">
    <text evidence="2">The sequence shown here is derived from an EMBL/GenBank/DDBJ whole genome shotgun (WGS) entry which is preliminary data.</text>
</comment>
<protein>
    <submittedName>
        <fullName evidence="2">Uncharacterized protein</fullName>
    </submittedName>
</protein>
<dbReference type="AlphaFoldDB" id="A0A8I3A6Q2"/>
<reference evidence="2" key="1">
    <citation type="submission" date="2021-03" db="EMBL/GenBank/DDBJ databases">
        <title>Evolutionary innovations through gain and loss of genes in the ectomycorrhizal Boletales.</title>
        <authorList>
            <person name="Wu G."/>
            <person name="Miyauchi S."/>
            <person name="Morin E."/>
            <person name="Yang Z.-L."/>
            <person name="Xu J."/>
            <person name="Martin F.M."/>
        </authorList>
    </citation>
    <scope>NUCLEOTIDE SEQUENCE</scope>
    <source>
        <strain evidence="2">BR01</strain>
    </source>
</reference>